<evidence type="ECO:0000256" key="3">
    <source>
        <dbReference type="ARBA" id="ARBA00023002"/>
    </source>
</evidence>
<dbReference type="Gene3D" id="3.40.109.10">
    <property type="entry name" value="NADH Oxidase"/>
    <property type="match status" value="1"/>
</dbReference>
<dbReference type="InterPro" id="IPR029479">
    <property type="entry name" value="Nitroreductase"/>
</dbReference>
<dbReference type="STRING" id="1423745.GCA_001311215_01017"/>
<dbReference type="Proteomes" id="UP000051586">
    <property type="component" value="Unassembled WGS sequence"/>
</dbReference>
<dbReference type="PANTHER" id="PTHR43035">
    <property type="entry name" value="FATTY ACID REPRESSION MUTANT PROTEIN 2-RELATED"/>
    <property type="match status" value="1"/>
</dbReference>
<reference evidence="5 6" key="1">
    <citation type="journal article" date="2015" name="Genome Announc.">
        <title>Expanding the biotechnology potential of lactobacilli through comparative genomics of 213 strains and associated genera.</title>
        <authorList>
            <person name="Sun Z."/>
            <person name="Harris H.M."/>
            <person name="McCann A."/>
            <person name="Guo C."/>
            <person name="Argimon S."/>
            <person name="Zhang W."/>
            <person name="Yang X."/>
            <person name="Jeffery I.B."/>
            <person name="Cooney J.C."/>
            <person name="Kagawa T.F."/>
            <person name="Liu W."/>
            <person name="Song Y."/>
            <person name="Salvetti E."/>
            <person name="Wrobel A."/>
            <person name="Rasinkangas P."/>
            <person name="Parkhill J."/>
            <person name="Rea M.C."/>
            <person name="O'Sullivan O."/>
            <person name="Ritari J."/>
            <person name="Douillard F.P."/>
            <person name="Paul Ross R."/>
            <person name="Yang R."/>
            <person name="Briner A.E."/>
            <person name="Felis G.E."/>
            <person name="de Vos W.M."/>
            <person name="Barrangou R."/>
            <person name="Klaenhammer T.R."/>
            <person name="Caufield P.W."/>
            <person name="Cui Y."/>
            <person name="Zhang H."/>
            <person name="O'Toole P.W."/>
        </authorList>
    </citation>
    <scope>NUCLEOTIDE SEQUENCE [LARGE SCALE GENOMIC DNA]</scope>
    <source>
        <strain evidence="5 6">DSM 22689</strain>
    </source>
</reference>
<sequence length="201" mass="22923">METSFLQLIKQRRTVYALGKQINFSEAEIYDYIKDVIRAVPSAFNSQPVRVAVLFNQSHQDLWEIVATALAAKIPADSFLRTKAKISTFQKAFGTILFFTDLDVVQKLVKTPKLATYQYQEYNWSEEAQGNAQFAVWTGLEANGLGVNLQHYDPLITATVKQRFAIPEHWQLRGEMVFGSIEQPGKIKPMIADDARFKLFK</sequence>
<dbReference type="GO" id="GO:0016491">
    <property type="term" value="F:oxidoreductase activity"/>
    <property type="evidence" value="ECO:0007669"/>
    <property type="project" value="UniProtKB-KW"/>
</dbReference>
<dbReference type="InterPro" id="IPR033877">
    <property type="entry name" value="Frm2/Hbn1"/>
</dbReference>
<feature type="domain" description="Nitroreductase" evidence="4">
    <location>
        <begin position="9"/>
        <end position="179"/>
    </location>
</feature>
<comment type="caution">
    <text evidence="5">The sequence shown here is derived from an EMBL/GenBank/DDBJ whole genome shotgun (WGS) entry which is preliminary data.</text>
</comment>
<dbReference type="FunFam" id="3.40.109.10:FF:000001">
    <property type="entry name" value="Nitroreductase family"/>
    <property type="match status" value="1"/>
</dbReference>
<dbReference type="SUPFAM" id="SSF55469">
    <property type="entry name" value="FMN-dependent nitroreductase-like"/>
    <property type="match status" value="1"/>
</dbReference>
<keyword evidence="3" id="KW-0560">Oxidoreductase</keyword>
<dbReference type="RefSeq" id="WP_009166988.1">
    <property type="nucleotide sequence ID" value="NZ_AYZI01000002.1"/>
</dbReference>
<dbReference type="PATRIC" id="fig|1423745.4.peg.447"/>
<dbReference type="GO" id="GO:0005737">
    <property type="term" value="C:cytoplasm"/>
    <property type="evidence" value="ECO:0007669"/>
    <property type="project" value="UniProtKB-SubCell"/>
</dbReference>
<organism evidence="5 6">
    <name type="scientific">Fructilactobacillus florum DSM 22689 = JCM 16035</name>
    <dbReference type="NCBI Taxonomy" id="1423745"/>
    <lineage>
        <taxon>Bacteria</taxon>
        <taxon>Bacillati</taxon>
        <taxon>Bacillota</taxon>
        <taxon>Bacilli</taxon>
        <taxon>Lactobacillales</taxon>
        <taxon>Lactobacillaceae</taxon>
        <taxon>Fructilactobacillus</taxon>
    </lineage>
</organism>
<evidence type="ECO:0000313" key="6">
    <source>
        <dbReference type="Proteomes" id="UP000051586"/>
    </source>
</evidence>
<protein>
    <recommendedName>
        <fullName evidence="4">Nitroreductase domain-containing protein</fullName>
    </recommendedName>
</protein>
<comment type="subcellular location">
    <subcellularLocation>
        <location evidence="1">Cytoplasm</location>
    </subcellularLocation>
</comment>
<gene>
    <name evidence="5" type="ORF">FC87_GL000422</name>
</gene>
<dbReference type="PANTHER" id="PTHR43035:SF1">
    <property type="entry name" value="FATTY ACID REPRESSION MUTANT PROTEIN 2-RELATED"/>
    <property type="match status" value="1"/>
</dbReference>
<name>A0A0R2CXW3_9LACO</name>
<evidence type="ECO:0000256" key="2">
    <source>
        <dbReference type="ARBA" id="ARBA00022490"/>
    </source>
</evidence>
<dbReference type="Pfam" id="PF00881">
    <property type="entry name" value="Nitroreductase"/>
    <property type="match status" value="1"/>
</dbReference>
<evidence type="ECO:0000256" key="1">
    <source>
        <dbReference type="ARBA" id="ARBA00004496"/>
    </source>
</evidence>
<proteinExistence type="predicted"/>
<evidence type="ECO:0000313" key="5">
    <source>
        <dbReference type="EMBL" id="KRM92291.1"/>
    </source>
</evidence>
<evidence type="ECO:0000259" key="4">
    <source>
        <dbReference type="Pfam" id="PF00881"/>
    </source>
</evidence>
<keyword evidence="2" id="KW-0963">Cytoplasm</keyword>
<dbReference type="EMBL" id="AYZI01000002">
    <property type="protein sequence ID" value="KRM92291.1"/>
    <property type="molecule type" value="Genomic_DNA"/>
</dbReference>
<dbReference type="AlphaFoldDB" id="A0A0R2CXW3"/>
<accession>A0A0R2CXW3</accession>
<dbReference type="InterPro" id="IPR000415">
    <property type="entry name" value="Nitroreductase-like"/>
</dbReference>
<dbReference type="GO" id="GO:0034599">
    <property type="term" value="P:cellular response to oxidative stress"/>
    <property type="evidence" value="ECO:0007669"/>
    <property type="project" value="InterPro"/>
</dbReference>